<evidence type="ECO:0000313" key="3">
    <source>
        <dbReference type="Proteomes" id="UP000218069"/>
    </source>
</evidence>
<dbReference type="InterPro" id="IPR008136">
    <property type="entry name" value="CinA_C"/>
</dbReference>
<feature type="domain" description="CinA C-terminal" evidence="1">
    <location>
        <begin position="10"/>
        <end position="165"/>
    </location>
</feature>
<dbReference type="Gene3D" id="3.90.950.20">
    <property type="entry name" value="CinA-like"/>
    <property type="match status" value="1"/>
</dbReference>
<dbReference type="RefSeq" id="WP_096673605.1">
    <property type="nucleotide sequence ID" value="NZ_OANS01000003.1"/>
</dbReference>
<gene>
    <name evidence="2" type="ORF">SAMN06295945_1378</name>
</gene>
<evidence type="ECO:0000313" key="2">
    <source>
        <dbReference type="EMBL" id="SNX29016.1"/>
    </source>
</evidence>
<reference evidence="3" key="1">
    <citation type="submission" date="2017-08" db="EMBL/GenBank/DDBJ databases">
        <authorList>
            <person name="Varghese N."/>
            <person name="Submissions S."/>
        </authorList>
    </citation>
    <scope>NUCLEOTIDE SEQUENCE [LARGE SCALE GENOMIC DNA]</scope>
    <source>
        <strain evidence="3">AP-Melu-1000-B4</strain>
    </source>
</reference>
<dbReference type="EMBL" id="OANS01000003">
    <property type="protein sequence ID" value="SNX29016.1"/>
    <property type="molecule type" value="Genomic_DNA"/>
</dbReference>
<name>A0A240E3B7_9BURK</name>
<dbReference type="AlphaFoldDB" id="A0A240E3B7"/>
<evidence type="ECO:0000259" key="1">
    <source>
        <dbReference type="Pfam" id="PF02464"/>
    </source>
</evidence>
<dbReference type="OrthoDB" id="9801454at2"/>
<dbReference type="Proteomes" id="UP000218069">
    <property type="component" value="Unassembled WGS sequence"/>
</dbReference>
<proteinExistence type="predicted"/>
<dbReference type="SUPFAM" id="SSF142433">
    <property type="entry name" value="CinA-like"/>
    <property type="match status" value="1"/>
</dbReference>
<protein>
    <submittedName>
        <fullName evidence="2">Nicotinamide-nucleotide amidase</fullName>
    </submittedName>
</protein>
<dbReference type="NCBIfam" id="TIGR00199">
    <property type="entry name" value="PncC_domain"/>
    <property type="match status" value="1"/>
</dbReference>
<sequence length="171" mass="17719">MKYPADVSIDLAEQVASRLIKQGWTIALAESCTGGLVSATLTGLPGSSTWFERGYVTYSNQAKTECLGVPVELIESFGAVSESVARAMAEGVREQAAVNAGISITGVAGPTGGSPEKPVGTVCFGWAVSGDGSAVNTTTKTMHFGGDRQAVRVQACHYALSEFLALLESVK</sequence>
<accession>A0A240E3B7</accession>
<organism evidence="2 3">
    <name type="scientific">Polynucleobacter meluiroseus</name>
    <dbReference type="NCBI Taxonomy" id="1938814"/>
    <lineage>
        <taxon>Bacteria</taxon>
        <taxon>Pseudomonadati</taxon>
        <taxon>Pseudomonadota</taxon>
        <taxon>Betaproteobacteria</taxon>
        <taxon>Burkholderiales</taxon>
        <taxon>Burkholderiaceae</taxon>
        <taxon>Polynucleobacter</taxon>
    </lineage>
</organism>
<dbReference type="Pfam" id="PF02464">
    <property type="entry name" value="CinA"/>
    <property type="match status" value="1"/>
</dbReference>
<dbReference type="InterPro" id="IPR036653">
    <property type="entry name" value="CinA-like_C"/>
</dbReference>
<keyword evidence="3" id="KW-1185">Reference proteome</keyword>